<name>A0A3M7QGM2_BRAPC</name>
<sequence>MLSIVTITITTKILWFTDITFKIPGNNLNFTNMSGKMLARLKIFSLNDAKRKNYLALPIIEKMILEYKIFLDGSLVYKITSLSKHFLNI</sequence>
<accession>A0A3M7QGM2</accession>
<comment type="caution">
    <text evidence="1">The sequence shown here is derived from an EMBL/GenBank/DDBJ whole genome shotgun (WGS) entry which is preliminary data.</text>
</comment>
<reference evidence="1 2" key="1">
    <citation type="journal article" date="2018" name="Sci. Rep.">
        <title>Genomic signatures of local adaptation to the degree of environmental predictability in rotifers.</title>
        <authorList>
            <person name="Franch-Gras L."/>
            <person name="Hahn C."/>
            <person name="Garcia-Roger E.M."/>
            <person name="Carmona M.J."/>
            <person name="Serra M."/>
            <person name="Gomez A."/>
        </authorList>
    </citation>
    <scope>NUCLEOTIDE SEQUENCE [LARGE SCALE GENOMIC DNA]</scope>
    <source>
        <strain evidence="1">HYR1</strain>
    </source>
</reference>
<keyword evidence="2" id="KW-1185">Reference proteome</keyword>
<dbReference type="AlphaFoldDB" id="A0A3M7QGM2"/>
<evidence type="ECO:0000313" key="1">
    <source>
        <dbReference type="EMBL" id="RNA10372.1"/>
    </source>
</evidence>
<organism evidence="1 2">
    <name type="scientific">Brachionus plicatilis</name>
    <name type="common">Marine rotifer</name>
    <name type="synonym">Brachionus muelleri</name>
    <dbReference type="NCBI Taxonomy" id="10195"/>
    <lineage>
        <taxon>Eukaryota</taxon>
        <taxon>Metazoa</taxon>
        <taxon>Spiralia</taxon>
        <taxon>Gnathifera</taxon>
        <taxon>Rotifera</taxon>
        <taxon>Eurotatoria</taxon>
        <taxon>Monogononta</taxon>
        <taxon>Pseudotrocha</taxon>
        <taxon>Ploima</taxon>
        <taxon>Brachionidae</taxon>
        <taxon>Brachionus</taxon>
    </lineage>
</organism>
<dbReference type="Proteomes" id="UP000276133">
    <property type="component" value="Unassembled WGS sequence"/>
</dbReference>
<evidence type="ECO:0000313" key="2">
    <source>
        <dbReference type="Proteomes" id="UP000276133"/>
    </source>
</evidence>
<proteinExistence type="predicted"/>
<protein>
    <submittedName>
        <fullName evidence="1">Uncharacterized protein</fullName>
    </submittedName>
</protein>
<gene>
    <name evidence="1" type="ORF">BpHYR1_045506</name>
</gene>
<dbReference type="EMBL" id="REGN01006226">
    <property type="protein sequence ID" value="RNA10372.1"/>
    <property type="molecule type" value="Genomic_DNA"/>
</dbReference>